<keyword evidence="6" id="KW-0067">ATP-binding</keyword>
<keyword evidence="2" id="KW-0862">Zinc</keyword>
<dbReference type="SMART" id="SM00487">
    <property type="entry name" value="DEXDc"/>
    <property type="match status" value="1"/>
</dbReference>
<dbReference type="PANTHER" id="PTHR10799">
    <property type="entry name" value="SNF2/RAD54 HELICASE FAMILY"/>
    <property type="match status" value="1"/>
</dbReference>
<evidence type="ECO:0000313" key="7">
    <source>
        <dbReference type="Proteomes" id="UP000290624"/>
    </source>
</evidence>
<reference evidence="6 7" key="1">
    <citation type="submission" date="2018-01" db="EMBL/GenBank/DDBJ databases">
        <title>Lactibacter flavus gen. nov., sp. nov., a novel bacterium of the family Propionibacteriaceae isolated from raw milk and dairy products.</title>
        <authorList>
            <person name="Wenning M."/>
            <person name="Breitenwieser F."/>
            <person name="Huptas C."/>
            <person name="von Neubeck M."/>
            <person name="Busse H.-J."/>
            <person name="Scherer S."/>
        </authorList>
    </citation>
    <scope>NUCLEOTIDE SEQUENCE [LARGE SCALE GENOMIC DNA]</scope>
    <source>
        <strain evidence="6 7">VG341</strain>
    </source>
</reference>
<keyword evidence="6" id="KW-0547">Nucleotide-binding</keyword>
<evidence type="ECO:0000259" key="5">
    <source>
        <dbReference type="PROSITE" id="PS51194"/>
    </source>
</evidence>
<dbReference type="GO" id="GO:0004386">
    <property type="term" value="F:helicase activity"/>
    <property type="evidence" value="ECO:0007669"/>
    <property type="project" value="UniProtKB-KW"/>
</dbReference>
<keyword evidence="2" id="KW-0479">Metal-binding</keyword>
<dbReference type="InterPro" id="IPR000330">
    <property type="entry name" value="SNF2_N"/>
</dbReference>
<dbReference type="PROSITE" id="PS51194">
    <property type="entry name" value="HELICASE_CTER"/>
    <property type="match status" value="1"/>
</dbReference>
<dbReference type="InterPro" id="IPR038718">
    <property type="entry name" value="SNF2-like_sf"/>
</dbReference>
<dbReference type="Pfam" id="PF04434">
    <property type="entry name" value="SWIM"/>
    <property type="match status" value="1"/>
</dbReference>
<dbReference type="InterPro" id="IPR027417">
    <property type="entry name" value="P-loop_NTPase"/>
</dbReference>
<keyword evidence="2" id="KW-0863">Zinc-finger</keyword>
<dbReference type="InterPro" id="IPR049730">
    <property type="entry name" value="SNF2/RAD54-like_C"/>
</dbReference>
<evidence type="ECO:0000259" key="3">
    <source>
        <dbReference type="PROSITE" id="PS50966"/>
    </source>
</evidence>
<evidence type="ECO:0000313" key="6">
    <source>
        <dbReference type="EMBL" id="RXW32875.1"/>
    </source>
</evidence>
<proteinExistence type="predicted"/>
<dbReference type="GO" id="GO:0016787">
    <property type="term" value="F:hydrolase activity"/>
    <property type="evidence" value="ECO:0007669"/>
    <property type="project" value="UniProtKB-KW"/>
</dbReference>
<sequence length="1069" mass="116992">MSTLPDWPTGLSEDELARHFGTATLARGRAYQQEGRVGRLQVSGDLIMARVRGSAGEVYQASCVRRGGTGPLVATCTCPQRRDCKHTVAVLEQARSEQGGSGWQSALRPLLATAHPQALGVDTSTHPGGSGGDEVALQVNETGFGLTLRPLKRGKRHAWVKADASWDDVREHPASFAPGQREVLLGFIQARARSGYAYGYRPDALPLDELPPDLWELLTLAQERGIPLLSGTDARRQTLPPIMTPGAFEPTVIVRHSADGLDVTPTVVGPDGVALAPPRSAFLGHPAHGLALRLDDRLLLGPLTTPLGDTEHDLFVRSGPIAVPQAEAGLFTQAYLPELRRRFNVSVADDLNMPEASPPTLICRVDVGRRHATVGWGWRYQVGERSYDLGLAKAVTDPPVRDEVAEERLIASVPPGPWSFEATDGRADLRPAFLTGRALFAFVTDVLPRLAALDGVEVARTGEIPHYREAEEAPRIELAVTDEASGDWFNLDITVTIDGETVPFTDLFTALAVGDDHLLLDSGTWFALDHPELDQLRVLIEEARQLVDRDGDTLRLRPEQAGLWEELVSLGVVAEQSAAWNEAVSALLDADALPEFPPPRRLRASLRPYQEVGYRWLRFLYASRLGGVLADEMGLGKTVQALGLAQALHEQGELTAPMLVVAPTSVLGTWEHEAATFAPDLRVVAVTETQKRRGASVTELAQDADVVLTSYTLLRLEAEQYADLTWSVVLLDEAQFVKNRGAQAHKAVRKLHARSKIALTGTPLENNLMDLWSLLSITAPGLFPDPKAFTAVFRKPIEAGDADALARLHRRIKPLILRRTKAAVAAELPEKQEQIIAVELAPAHRRLYDRYLARERQKVLGLVDDLARNRITILRSLTLLRQLCLAPKLIDEELPASSAKIDALLDSLTEVIAGQHRALVFSQFTGFLGLVRKRLEDEGIEYEYLDGRTRDRAARIASFREGDAPVFLISLKAGGFGLTLTEADYVFILDPWWNPAAENQAIDRTHRIGQDKPVNVYRLVSTDTIEEKVIALQARKRHLFDQVVGAASDAPAPLSGEDIRGLLGVDSAT</sequence>
<protein>
    <submittedName>
        <fullName evidence="6">Helicase SNF2</fullName>
    </submittedName>
</protein>
<organism evidence="6 7">
    <name type="scientific">Propioniciclava flava</name>
    <dbReference type="NCBI Taxonomy" id="2072026"/>
    <lineage>
        <taxon>Bacteria</taxon>
        <taxon>Bacillati</taxon>
        <taxon>Actinomycetota</taxon>
        <taxon>Actinomycetes</taxon>
        <taxon>Propionibacteriales</taxon>
        <taxon>Propionibacteriaceae</taxon>
        <taxon>Propioniciclava</taxon>
    </lineage>
</organism>
<dbReference type="CDD" id="cd18793">
    <property type="entry name" value="SF2_C_SNF"/>
    <property type="match status" value="1"/>
</dbReference>
<evidence type="ECO:0000259" key="4">
    <source>
        <dbReference type="PROSITE" id="PS51192"/>
    </source>
</evidence>
<feature type="domain" description="Helicase ATP-binding" evidence="4">
    <location>
        <begin position="618"/>
        <end position="781"/>
    </location>
</feature>
<evidence type="ECO:0000256" key="2">
    <source>
        <dbReference type="PROSITE-ProRule" id="PRU00325"/>
    </source>
</evidence>
<dbReference type="Gene3D" id="3.40.50.300">
    <property type="entry name" value="P-loop containing nucleotide triphosphate hydrolases"/>
    <property type="match status" value="1"/>
</dbReference>
<keyword evidence="6" id="KW-0347">Helicase</keyword>
<dbReference type="InterPro" id="IPR001650">
    <property type="entry name" value="Helicase_C-like"/>
</dbReference>
<keyword evidence="7" id="KW-1185">Reference proteome</keyword>
<dbReference type="AlphaFoldDB" id="A0A4Q2ELG7"/>
<dbReference type="Gene3D" id="3.40.50.10810">
    <property type="entry name" value="Tandem AAA-ATPase domain"/>
    <property type="match status" value="1"/>
</dbReference>
<dbReference type="Proteomes" id="UP000290624">
    <property type="component" value="Unassembled WGS sequence"/>
</dbReference>
<accession>A0A4Q2ELG7</accession>
<dbReference type="GO" id="GO:0008270">
    <property type="term" value="F:zinc ion binding"/>
    <property type="evidence" value="ECO:0007669"/>
    <property type="project" value="UniProtKB-KW"/>
</dbReference>
<dbReference type="Pfam" id="PF00271">
    <property type="entry name" value="Helicase_C"/>
    <property type="match status" value="1"/>
</dbReference>
<dbReference type="Pfam" id="PF00176">
    <property type="entry name" value="SNF2-rel_dom"/>
    <property type="match status" value="1"/>
</dbReference>
<comment type="caution">
    <text evidence="6">The sequence shown here is derived from an EMBL/GenBank/DDBJ whole genome shotgun (WGS) entry which is preliminary data.</text>
</comment>
<gene>
    <name evidence="6" type="ORF">C1706_03035</name>
</gene>
<dbReference type="InterPro" id="IPR007527">
    <property type="entry name" value="Znf_SWIM"/>
</dbReference>
<dbReference type="RefSeq" id="WP_164987404.1">
    <property type="nucleotide sequence ID" value="NZ_PPCV01000002.1"/>
</dbReference>
<feature type="domain" description="SWIM-type" evidence="3">
    <location>
        <begin position="59"/>
        <end position="95"/>
    </location>
</feature>
<dbReference type="GO" id="GO:0005524">
    <property type="term" value="F:ATP binding"/>
    <property type="evidence" value="ECO:0007669"/>
    <property type="project" value="InterPro"/>
</dbReference>
<dbReference type="CDD" id="cd18012">
    <property type="entry name" value="DEXQc_arch_SWI2_SNF2"/>
    <property type="match status" value="1"/>
</dbReference>
<dbReference type="SUPFAM" id="SSF52540">
    <property type="entry name" value="P-loop containing nucleoside triphosphate hydrolases"/>
    <property type="match status" value="2"/>
</dbReference>
<dbReference type="EMBL" id="PPCV01000002">
    <property type="protein sequence ID" value="RXW32875.1"/>
    <property type="molecule type" value="Genomic_DNA"/>
</dbReference>
<keyword evidence="1" id="KW-0378">Hydrolase</keyword>
<evidence type="ECO:0000256" key="1">
    <source>
        <dbReference type="ARBA" id="ARBA00022801"/>
    </source>
</evidence>
<name>A0A4Q2ELG7_9ACTN</name>
<dbReference type="PROSITE" id="PS51192">
    <property type="entry name" value="HELICASE_ATP_BIND_1"/>
    <property type="match status" value="1"/>
</dbReference>
<feature type="domain" description="Helicase C-terminal" evidence="5">
    <location>
        <begin position="900"/>
        <end position="1060"/>
    </location>
</feature>
<dbReference type="InterPro" id="IPR014001">
    <property type="entry name" value="Helicase_ATP-bd"/>
</dbReference>
<dbReference type="PROSITE" id="PS50966">
    <property type="entry name" value="ZF_SWIM"/>
    <property type="match status" value="1"/>
</dbReference>
<dbReference type="SMART" id="SM00490">
    <property type="entry name" value="HELICc"/>
    <property type="match status" value="1"/>
</dbReference>